<evidence type="ECO:0000313" key="2">
    <source>
        <dbReference type="EMBL" id="CEL53317.1"/>
    </source>
</evidence>
<protein>
    <submittedName>
        <fullName evidence="2">Uncharacterized protein</fullName>
    </submittedName>
</protein>
<reference evidence="2 3" key="1">
    <citation type="submission" date="2014-11" db="EMBL/GenBank/DDBJ databases">
        <authorList>
            <person name="Wibberg Daniel"/>
        </authorList>
    </citation>
    <scope>NUCLEOTIDE SEQUENCE [LARGE SCALE GENOMIC DNA]</scope>
    <source>
        <strain evidence="2">Rhizoctonia solani AG1-IB 7/3/14</strain>
    </source>
</reference>
<dbReference type="Proteomes" id="UP000059188">
    <property type="component" value="Unassembled WGS sequence"/>
</dbReference>
<dbReference type="EMBL" id="LN679111">
    <property type="protein sequence ID" value="CEL53317.1"/>
    <property type="molecule type" value="Genomic_DNA"/>
</dbReference>
<proteinExistence type="predicted"/>
<feature type="compositionally biased region" description="Basic and acidic residues" evidence="1">
    <location>
        <begin position="212"/>
        <end position="233"/>
    </location>
</feature>
<organism evidence="2 3">
    <name type="scientific">Thanatephorus cucumeris (strain AG1-IB / isolate 7/3/14)</name>
    <name type="common">Lettuce bottom rot fungus</name>
    <name type="synonym">Rhizoctonia solani</name>
    <dbReference type="NCBI Taxonomy" id="1108050"/>
    <lineage>
        <taxon>Eukaryota</taxon>
        <taxon>Fungi</taxon>
        <taxon>Dikarya</taxon>
        <taxon>Basidiomycota</taxon>
        <taxon>Agaricomycotina</taxon>
        <taxon>Agaricomycetes</taxon>
        <taxon>Cantharellales</taxon>
        <taxon>Ceratobasidiaceae</taxon>
        <taxon>Rhizoctonia</taxon>
        <taxon>Rhizoctonia solani AG-1</taxon>
    </lineage>
</organism>
<name>A0A0B7FAP3_THACB</name>
<evidence type="ECO:0000313" key="3">
    <source>
        <dbReference type="Proteomes" id="UP000059188"/>
    </source>
</evidence>
<sequence>MSRIQDLIITTYRILSARLPKDPMGSAPSQIAGNTRDVVHLVLDARGGRNTRTGFTSHLSEMIAVLKSGLPLTNEDDAKTVRNFVVKLEETLRDMSCDNRRTLGRIRLMLFLGEDFIADKRTEIDEAWRVIQIIIAKNMVSNQDADQSINAVNTGQFQGVAVSAEQNISGSHMHVTEAQSDVRSWEFMGSLSTKTEETHPPMAIPATAGEPECSRNARNRPETLHYGDGEFRTRPMAGPQRNECQTLLTEEHTTSKLRLARLLEECAELFDKDGRKDAQFKCMREATELYKAVIQGQHSEASAQ</sequence>
<keyword evidence="3" id="KW-1185">Reference proteome</keyword>
<feature type="region of interest" description="Disordered" evidence="1">
    <location>
        <begin position="194"/>
        <end position="238"/>
    </location>
</feature>
<dbReference type="AlphaFoldDB" id="A0A0B7FAP3"/>
<accession>A0A0B7FAP3</accession>
<gene>
    <name evidence="2" type="ORF">RSOLAG1IB_06284</name>
</gene>
<evidence type="ECO:0000256" key="1">
    <source>
        <dbReference type="SAM" id="MobiDB-lite"/>
    </source>
</evidence>